<keyword evidence="2" id="KW-1015">Disulfide bond</keyword>
<feature type="signal peptide" evidence="5">
    <location>
        <begin position="1"/>
        <end position="25"/>
    </location>
</feature>
<evidence type="ECO:0000256" key="4">
    <source>
        <dbReference type="SAM" id="MobiDB-lite"/>
    </source>
</evidence>
<comment type="similarity">
    <text evidence="3">Belongs to the PMEI family.</text>
</comment>
<evidence type="ECO:0000256" key="2">
    <source>
        <dbReference type="ARBA" id="ARBA00023157"/>
    </source>
</evidence>
<dbReference type="EMBL" id="LR862152">
    <property type="protein sequence ID" value="CAD1834237.1"/>
    <property type="molecule type" value="Genomic_DNA"/>
</dbReference>
<dbReference type="PANTHER" id="PTHR35357:SF8">
    <property type="entry name" value="OS01G0111000 PROTEIN"/>
    <property type="match status" value="1"/>
</dbReference>
<evidence type="ECO:0000259" key="6">
    <source>
        <dbReference type="Pfam" id="PF04043"/>
    </source>
</evidence>
<dbReference type="GO" id="GO:0004857">
    <property type="term" value="F:enzyme inhibitor activity"/>
    <property type="evidence" value="ECO:0007669"/>
    <property type="project" value="InterPro"/>
</dbReference>
<reference evidence="7" key="1">
    <citation type="submission" date="2020-07" db="EMBL/GenBank/DDBJ databases">
        <authorList>
            <person name="Lin J."/>
        </authorList>
    </citation>
    <scope>NUCLEOTIDE SEQUENCE</scope>
</reference>
<gene>
    <name evidence="7" type="ORF">CB5_LOCUS17448</name>
</gene>
<dbReference type="AlphaFoldDB" id="A0A6V7PTU8"/>
<name>A0A6V7PTU8_ANACO</name>
<evidence type="ECO:0000256" key="1">
    <source>
        <dbReference type="ARBA" id="ARBA00022729"/>
    </source>
</evidence>
<dbReference type="InterPro" id="IPR035513">
    <property type="entry name" value="Invertase/methylesterase_inhib"/>
</dbReference>
<feature type="region of interest" description="Disordered" evidence="4">
    <location>
        <begin position="91"/>
        <end position="110"/>
    </location>
</feature>
<sequence>MDASIVSLLALFLLVSFSDPGAVDAHVNVDTACRNVSAGRVDYAFCVSVLRAVPNNTESDFRSLAFYASKFALDNYTHTIDVASRLIGSSSSSRAGRRQDGDGDGGDEDERQDALKQCLRYYTVGTHALQLAIDKIGYPTSPASTTTTCCLPGPAPSATRSGSISATRRPSPRRPTTPTASTASPASWPSLFLGTN</sequence>
<feature type="chain" id="PRO_5028346088" description="Pectinesterase inhibitor domain-containing protein" evidence="5">
    <location>
        <begin position="26"/>
        <end position="196"/>
    </location>
</feature>
<protein>
    <recommendedName>
        <fullName evidence="6">Pectinesterase inhibitor domain-containing protein</fullName>
    </recommendedName>
</protein>
<evidence type="ECO:0000256" key="3">
    <source>
        <dbReference type="ARBA" id="ARBA00038471"/>
    </source>
</evidence>
<feature type="region of interest" description="Disordered" evidence="4">
    <location>
        <begin position="144"/>
        <end position="196"/>
    </location>
</feature>
<feature type="compositionally biased region" description="Low complexity" evidence="4">
    <location>
        <begin position="165"/>
        <end position="187"/>
    </location>
</feature>
<dbReference type="Pfam" id="PF04043">
    <property type="entry name" value="PMEI"/>
    <property type="match status" value="1"/>
</dbReference>
<dbReference type="InterPro" id="IPR006501">
    <property type="entry name" value="Pectinesterase_inhib_dom"/>
</dbReference>
<keyword evidence="1 5" id="KW-0732">Signal</keyword>
<evidence type="ECO:0000256" key="5">
    <source>
        <dbReference type="SAM" id="SignalP"/>
    </source>
</evidence>
<dbReference type="PANTHER" id="PTHR35357">
    <property type="entry name" value="OS02G0537100 PROTEIN"/>
    <property type="match status" value="1"/>
</dbReference>
<feature type="domain" description="Pectinesterase inhibitor" evidence="6">
    <location>
        <begin position="29"/>
        <end position="137"/>
    </location>
</feature>
<dbReference type="Gene3D" id="1.20.140.40">
    <property type="entry name" value="Invertase/pectin methylesterase inhibitor family protein"/>
    <property type="match status" value="1"/>
</dbReference>
<accession>A0A6V7PTU8</accession>
<proteinExistence type="inferred from homology"/>
<organism evidence="7">
    <name type="scientific">Ananas comosus var. bracteatus</name>
    <name type="common">red pineapple</name>
    <dbReference type="NCBI Taxonomy" id="296719"/>
    <lineage>
        <taxon>Eukaryota</taxon>
        <taxon>Viridiplantae</taxon>
        <taxon>Streptophyta</taxon>
        <taxon>Embryophyta</taxon>
        <taxon>Tracheophyta</taxon>
        <taxon>Spermatophyta</taxon>
        <taxon>Magnoliopsida</taxon>
        <taxon>Liliopsida</taxon>
        <taxon>Poales</taxon>
        <taxon>Bromeliaceae</taxon>
        <taxon>Bromelioideae</taxon>
        <taxon>Ananas</taxon>
    </lineage>
</organism>
<dbReference type="SUPFAM" id="SSF101148">
    <property type="entry name" value="Plant invertase/pectin methylesterase inhibitor"/>
    <property type="match status" value="1"/>
</dbReference>
<evidence type="ECO:0000313" key="7">
    <source>
        <dbReference type="EMBL" id="CAD1834237.1"/>
    </source>
</evidence>